<comment type="subunit">
    <text evidence="9">Homopentamer.</text>
</comment>
<dbReference type="NCBIfam" id="TIGR00220">
    <property type="entry name" value="mscL"/>
    <property type="match status" value="1"/>
</dbReference>
<dbReference type="SUPFAM" id="SSF81330">
    <property type="entry name" value="Gated mechanosensitive channel"/>
    <property type="match status" value="1"/>
</dbReference>
<keyword evidence="6 9" id="KW-0406">Ion transport</keyword>
<keyword evidence="11" id="KW-1185">Reference proteome</keyword>
<dbReference type="GO" id="GO:0008381">
    <property type="term" value="F:mechanosensitive monoatomic ion channel activity"/>
    <property type="evidence" value="ECO:0007669"/>
    <property type="project" value="UniProtKB-UniRule"/>
</dbReference>
<reference evidence="10 11" key="1">
    <citation type="submission" date="2020-04" db="EMBL/GenBank/DDBJ databases">
        <authorList>
            <person name="Zheng R.K."/>
            <person name="Sun C.M."/>
        </authorList>
    </citation>
    <scope>NUCLEOTIDE SEQUENCE [LARGE SCALE GENOMIC DNA]</scope>
    <source>
        <strain evidence="11">zrk29</strain>
    </source>
</reference>
<dbReference type="KEGG" id="tbk:HF295_02485"/>
<evidence type="ECO:0000313" key="11">
    <source>
        <dbReference type="Proteomes" id="UP000512167"/>
    </source>
</evidence>
<evidence type="ECO:0000256" key="9">
    <source>
        <dbReference type="HAMAP-Rule" id="MF_00115"/>
    </source>
</evidence>
<dbReference type="Proteomes" id="UP000512167">
    <property type="component" value="Chromosome"/>
</dbReference>
<evidence type="ECO:0000256" key="8">
    <source>
        <dbReference type="ARBA" id="ARBA00023303"/>
    </source>
</evidence>
<keyword evidence="7 9" id="KW-0472">Membrane</keyword>
<keyword evidence="4 9" id="KW-0812">Transmembrane</keyword>
<comment type="function">
    <text evidence="9">Channel that opens in response to stretch forces in the membrane lipid bilayer. May participate in the regulation of osmotic pressure changes within the cell.</text>
</comment>
<evidence type="ECO:0000256" key="6">
    <source>
        <dbReference type="ARBA" id="ARBA00023065"/>
    </source>
</evidence>
<evidence type="ECO:0000256" key="4">
    <source>
        <dbReference type="ARBA" id="ARBA00022692"/>
    </source>
</evidence>
<dbReference type="InterPro" id="IPR001185">
    <property type="entry name" value="MS_channel"/>
</dbReference>
<evidence type="ECO:0000256" key="2">
    <source>
        <dbReference type="ARBA" id="ARBA00022448"/>
    </source>
</evidence>
<sequence>MKNFFKDFRAFIAKGNVLDLAVAFIIGAAFNAIVKSLVNDILMPIVSLVFGKDTTNLYWVMKGSSAFNPVTGETVFSENAVVMYYGNFINEVINFFIIALTIFVIIRVFSRIQGRLDGLKQRIYPDKEEVKEE</sequence>
<keyword evidence="5 9" id="KW-1133">Transmembrane helix</keyword>
<evidence type="ECO:0000256" key="1">
    <source>
        <dbReference type="ARBA" id="ARBA00004141"/>
    </source>
</evidence>
<dbReference type="PRINTS" id="PR01264">
    <property type="entry name" value="MECHCHANNEL"/>
</dbReference>
<dbReference type="Gene3D" id="1.10.1200.120">
    <property type="entry name" value="Large-conductance mechanosensitive channel, MscL, domain 1"/>
    <property type="match status" value="1"/>
</dbReference>
<dbReference type="PANTHER" id="PTHR30266">
    <property type="entry name" value="MECHANOSENSITIVE CHANNEL MSCL"/>
    <property type="match status" value="1"/>
</dbReference>
<feature type="transmembrane region" description="Helical" evidence="9">
    <location>
        <begin position="92"/>
        <end position="110"/>
    </location>
</feature>
<accession>A0A7L6N5D7</accession>
<comment type="subcellular location">
    <subcellularLocation>
        <location evidence="9">Cell membrane</location>
        <topology evidence="9">Multi-pass membrane protein</topology>
    </subcellularLocation>
    <subcellularLocation>
        <location evidence="1">Membrane</location>
        <topology evidence="1">Multi-pass membrane protein</topology>
    </subcellularLocation>
</comment>
<gene>
    <name evidence="9 10" type="primary">mscL</name>
    <name evidence="10" type="ORF">HF295_02485</name>
</gene>
<dbReference type="HAMAP" id="MF_00115">
    <property type="entry name" value="MscL"/>
    <property type="match status" value="1"/>
</dbReference>
<protein>
    <recommendedName>
        <fullName evidence="9">Large-conductance mechanosensitive channel</fullName>
    </recommendedName>
</protein>
<evidence type="ECO:0000313" key="10">
    <source>
        <dbReference type="EMBL" id="QLY39789.1"/>
    </source>
</evidence>
<dbReference type="InterPro" id="IPR036019">
    <property type="entry name" value="MscL_channel"/>
</dbReference>
<keyword evidence="3 9" id="KW-1003">Cell membrane</keyword>
<feature type="transmembrane region" description="Helical" evidence="9">
    <location>
        <begin position="12"/>
        <end position="34"/>
    </location>
</feature>
<name>A0A7L6N5D7_9MOLU</name>
<evidence type="ECO:0000256" key="7">
    <source>
        <dbReference type="ARBA" id="ARBA00023136"/>
    </source>
</evidence>
<dbReference type="GO" id="GO:0005886">
    <property type="term" value="C:plasma membrane"/>
    <property type="evidence" value="ECO:0007669"/>
    <property type="project" value="UniProtKB-SubCell"/>
</dbReference>
<evidence type="ECO:0000256" key="3">
    <source>
        <dbReference type="ARBA" id="ARBA00022475"/>
    </source>
</evidence>
<dbReference type="InterPro" id="IPR037673">
    <property type="entry name" value="MSC/AndL"/>
</dbReference>
<dbReference type="EMBL" id="CP051151">
    <property type="protein sequence ID" value="QLY39789.1"/>
    <property type="molecule type" value="Genomic_DNA"/>
</dbReference>
<organism evidence="10 11">
    <name type="scientific">Hujiaoplasma nucleasis</name>
    <dbReference type="NCBI Taxonomy" id="2725268"/>
    <lineage>
        <taxon>Bacteria</taxon>
        <taxon>Bacillati</taxon>
        <taxon>Mycoplasmatota</taxon>
        <taxon>Mollicutes</taxon>
        <taxon>Candidatus Izemoplasmatales</taxon>
        <taxon>Hujiaoplasmataceae</taxon>
        <taxon>Hujiaoplasma</taxon>
    </lineage>
</organism>
<dbReference type="Pfam" id="PF01741">
    <property type="entry name" value="MscL"/>
    <property type="match status" value="1"/>
</dbReference>
<proteinExistence type="inferred from homology"/>
<dbReference type="AlphaFoldDB" id="A0A7L6N5D7"/>
<evidence type="ECO:0000256" key="5">
    <source>
        <dbReference type="ARBA" id="ARBA00022989"/>
    </source>
</evidence>
<keyword evidence="8 9" id="KW-0407">Ion channel</keyword>
<dbReference type="PANTHER" id="PTHR30266:SF2">
    <property type="entry name" value="LARGE-CONDUCTANCE MECHANOSENSITIVE CHANNEL"/>
    <property type="match status" value="1"/>
</dbReference>
<keyword evidence="2 9" id="KW-0813">Transport</keyword>
<dbReference type="RefSeq" id="WP_312032271.1">
    <property type="nucleotide sequence ID" value="NZ_CP051151.1"/>
</dbReference>
<comment type="similarity">
    <text evidence="9">Belongs to the MscL family.</text>
</comment>